<comment type="catalytic activity">
    <reaction evidence="2">
        <text>a 3'-end 2',3'-cyclophospho-ribonucleotide-RNA + H2O = a 3'-end 2'-phospho-ribonucleotide-RNA + H(+)</text>
        <dbReference type="Rhea" id="RHEA:11828"/>
        <dbReference type="Rhea" id="RHEA-COMP:10464"/>
        <dbReference type="Rhea" id="RHEA-COMP:17353"/>
        <dbReference type="ChEBI" id="CHEBI:15377"/>
        <dbReference type="ChEBI" id="CHEBI:15378"/>
        <dbReference type="ChEBI" id="CHEBI:83064"/>
        <dbReference type="ChEBI" id="CHEBI:173113"/>
        <dbReference type="EC" id="3.1.4.58"/>
    </reaction>
</comment>
<evidence type="ECO:0000256" key="1">
    <source>
        <dbReference type="ARBA" id="ARBA00022801"/>
    </source>
</evidence>
<evidence type="ECO:0000313" key="3">
    <source>
        <dbReference type="EMBL" id="GIF99581.1"/>
    </source>
</evidence>
<dbReference type="Gene3D" id="3.90.1140.10">
    <property type="entry name" value="Cyclic phosphodiesterase"/>
    <property type="match status" value="1"/>
</dbReference>
<evidence type="ECO:0000256" key="2">
    <source>
        <dbReference type="HAMAP-Rule" id="MF_01940"/>
    </source>
</evidence>
<feature type="active site" description="Proton donor" evidence="2">
    <location>
        <position position="40"/>
    </location>
</feature>
<gene>
    <name evidence="3" type="ORF">Cci01nite_46750</name>
</gene>
<dbReference type="GO" id="GO:0004113">
    <property type="term" value="F:2',3'-cyclic-nucleotide 3'-phosphodiesterase activity"/>
    <property type="evidence" value="ECO:0007669"/>
    <property type="project" value="InterPro"/>
</dbReference>
<dbReference type="HAMAP" id="MF_01940">
    <property type="entry name" value="RNA_CPDase"/>
    <property type="match status" value="1"/>
</dbReference>
<dbReference type="EMBL" id="BONH01000022">
    <property type="protein sequence ID" value="GIF99581.1"/>
    <property type="molecule type" value="Genomic_DNA"/>
</dbReference>
<comment type="similarity">
    <text evidence="2">Belongs to the 2H phosphoesterase superfamily. ThpR family.</text>
</comment>
<dbReference type="Pfam" id="PF13563">
    <property type="entry name" value="2_5_RNA_ligase2"/>
    <property type="match status" value="1"/>
</dbReference>
<accession>A0A8J3P150</accession>
<feature type="short sequence motif" description="HXTX 2" evidence="2">
    <location>
        <begin position="124"/>
        <end position="127"/>
    </location>
</feature>
<name>A0A8J3P150_9ACTN</name>
<feature type="short sequence motif" description="HXTX 1" evidence="2">
    <location>
        <begin position="40"/>
        <end position="43"/>
    </location>
</feature>
<dbReference type="AlphaFoldDB" id="A0A8J3P150"/>
<dbReference type="PANTHER" id="PTHR35561">
    <property type="entry name" value="RNA 2',3'-CYCLIC PHOSPHODIESTERASE"/>
    <property type="match status" value="1"/>
</dbReference>
<dbReference type="GO" id="GO:0008664">
    <property type="term" value="F:RNA 2',3'-cyclic 3'-phosphodiesterase activity"/>
    <property type="evidence" value="ECO:0007669"/>
    <property type="project" value="UniProtKB-EC"/>
</dbReference>
<dbReference type="SUPFAM" id="SSF55144">
    <property type="entry name" value="LigT-like"/>
    <property type="match status" value="1"/>
</dbReference>
<dbReference type="PANTHER" id="PTHR35561:SF1">
    <property type="entry name" value="RNA 2',3'-CYCLIC PHOSPHODIESTERASE"/>
    <property type="match status" value="1"/>
</dbReference>
<dbReference type="InterPro" id="IPR004175">
    <property type="entry name" value="RNA_CPDase"/>
</dbReference>
<keyword evidence="1 2" id="KW-0378">Hydrolase</keyword>
<dbReference type="Proteomes" id="UP000659904">
    <property type="component" value="Unassembled WGS sequence"/>
</dbReference>
<organism evidence="3 4">
    <name type="scientific">Catellatospora citrea</name>
    <dbReference type="NCBI Taxonomy" id="53366"/>
    <lineage>
        <taxon>Bacteria</taxon>
        <taxon>Bacillati</taxon>
        <taxon>Actinomycetota</taxon>
        <taxon>Actinomycetes</taxon>
        <taxon>Micromonosporales</taxon>
        <taxon>Micromonosporaceae</taxon>
        <taxon>Catellatospora</taxon>
    </lineage>
</organism>
<feature type="active site" description="Proton acceptor" evidence="2">
    <location>
        <position position="124"/>
    </location>
</feature>
<comment type="function">
    <text evidence="2">Hydrolyzes RNA 2',3'-cyclic phosphodiester to an RNA 2'-phosphomonoester.</text>
</comment>
<sequence length="190" mass="20335">MRLFVAVFPPPDAVDHLAAVVDSLAVGRARARVTPSERWHLTLAFLGEVPDESAGSAALAVSAVEGPVGELRIRGGGKFGHGRSTVLWAGVEGDVEGLTRVGRAVRRELRARRLHPDDKRFAPHLTVARPGDRMTHADLATDLAVLGDYTGPTWPVTEVVLVRSQLGPHPAYTPIARHPLQPRPSDPAGP</sequence>
<keyword evidence="4" id="KW-1185">Reference proteome</keyword>
<comment type="caution">
    <text evidence="3">The sequence shown here is derived from an EMBL/GenBank/DDBJ whole genome shotgun (WGS) entry which is preliminary data.</text>
</comment>
<dbReference type="EC" id="3.1.4.58" evidence="2"/>
<dbReference type="NCBIfam" id="TIGR02258">
    <property type="entry name" value="2_5_ligase"/>
    <property type="match status" value="1"/>
</dbReference>
<protein>
    <recommendedName>
        <fullName evidence="2">RNA 2',3'-cyclic phosphodiesterase</fullName>
        <shortName evidence="2">RNA 2',3'-CPDase</shortName>
        <ecNumber evidence="2">3.1.4.58</ecNumber>
    </recommendedName>
</protein>
<evidence type="ECO:0000313" key="4">
    <source>
        <dbReference type="Proteomes" id="UP000659904"/>
    </source>
</evidence>
<dbReference type="InterPro" id="IPR009097">
    <property type="entry name" value="Cyclic_Pdiesterase"/>
</dbReference>
<proteinExistence type="inferred from homology"/>
<reference evidence="3 4" key="1">
    <citation type="submission" date="2021-01" db="EMBL/GenBank/DDBJ databases">
        <title>Whole genome shotgun sequence of Catellatospora citrea NBRC 14495.</title>
        <authorList>
            <person name="Komaki H."/>
            <person name="Tamura T."/>
        </authorList>
    </citation>
    <scope>NUCLEOTIDE SEQUENCE [LARGE SCALE GENOMIC DNA]</scope>
    <source>
        <strain evidence="3 4">NBRC 14495</strain>
    </source>
</reference>
<dbReference type="RefSeq" id="WP_120317925.1">
    <property type="nucleotide sequence ID" value="NZ_BONH01000022.1"/>
</dbReference>